<evidence type="ECO:0000313" key="1">
    <source>
        <dbReference type="EMBL" id="KKM68329.1"/>
    </source>
</evidence>
<comment type="caution">
    <text evidence="1">The sequence shown here is derived from an EMBL/GenBank/DDBJ whole genome shotgun (WGS) entry which is preliminary data.</text>
</comment>
<name>A0A0F9JEV0_9ZZZZ</name>
<protein>
    <recommendedName>
        <fullName evidence="2">Terminase large subunit gp17-like C-terminal domain-containing protein</fullName>
    </recommendedName>
</protein>
<dbReference type="EMBL" id="LAZR01010187">
    <property type="protein sequence ID" value="KKM68329.1"/>
    <property type="molecule type" value="Genomic_DNA"/>
</dbReference>
<dbReference type="Gene3D" id="3.40.50.300">
    <property type="entry name" value="P-loop containing nucleotide triphosphate hydrolases"/>
    <property type="match status" value="1"/>
</dbReference>
<sequence length="238" mass="27297">MDKKAEIRQRVADSTIMFGRIMLPDMFSLEPCPMHYDLDRDLENLTLKRINFRAPRDHAKTTILVEAYPLKQFLTSATIYKRRENILIIGLTEKKAIDALDTIKYNLDYNEKIKEVYGNWGSETAKKWADTRIILADDTIIQAKGMGQAVLGLKHLELRPTIVLVDDPEDENNTKTAESMESNLRWLLGAVVPLVNRERGRIVVIGTPKHDLCMVETLAKSKAWHSRLYDAITDEDNK</sequence>
<gene>
    <name evidence="1" type="ORF">LCGC14_1462030</name>
</gene>
<feature type="non-terminal residue" evidence="1">
    <location>
        <position position="238"/>
    </location>
</feature>
<organism evidence="1">
    <name type="scientific">marine sediment metagenome</name>
    <dbReference type="NCBI Taxonomy" id="412755"/>
    <lineage>
        <taxon>unclassified sequences</taxon>
        <taxon>metagenomes</taxon>
        <taxon>ecological metagenomes</taxon>
    </lineage>
</organism>
<proteinExistence type="predicted"/>
<accession>A0A0F9JEV0</accession>
<dbReference type="AlphaFoldDB" id="A0A0F9JEV0"/>
<evidence type="ECO:0008006" key="2">
    <source>
        <dbReference type="Google" id="ProtNLM"/>
    </source>
</evidence>
<reference evidence="1" key="1">
    <citation type="journal article" date="2015" name="Nature">
        <title>Complex archaea that bridge the gap between prokaryotes and eukaryotes.</title>
        <authorList>
            <person name="Spang A."/>
            <person name="Saw J.H."/>
            <person name="Jorgensen S.L."/>
            <person name="Zaremba-Niedzwiedzka K."/>
            <person name="Martijn J."/>
            <person name="Lind A.E."/>
            <person name="van Eijk R."/>
            <person name="Schleper C."/>
            <person name="Guy L."/>
            <person name="Ettema T.J."/>
        </authorList>
    </citation>
    <scope>NUCLEOTIDE SEQUENCE</scope>
</reference>
<dbReference type="InterPro" id="IPR027417">
    <property type="entry name" value="P-loop_NTPase"/>
</dbReference>